<name>A0A0X3BM83_9EURY</name>
<protein>
    <submittedName>
        <fullName evidence="3">Uncharacterized protein</fullName>
    </submittedName>
</protein>
<feature type="region of interest" description="Disordered" evidence="1">
    <location>
        <begin position="84"/>
        <end position="105"/>
    </location>
</feature>
<feature type="compositionally biased region" description="Polar residues" evidence="1">
    <location>
        <begin position="94"/>
        <end position="105"/>
    </location>
</feature>
<dbReference type="KEGG" id="mema:MMAB1_1806"/>
<sequence length="105" mass="11357">MHNDYICYQVFQEPYPGEELDDQESRGCSPAGTGRRTIECIAGVLIAILVLIPVAAAAPTVIVSNYTVTPAVLMPGDEGTITWCSRAPRPQPQGRHSTSGWTPEE</sequence>
<dbReference type="GeneID" id="70638110"/>
<dbReference type="AlphaFoldDB" id="A0A0X3BM83"/>
<keyword evidence="2" id="KW-0812">Transmembrane</keyword>
<accession>A0A0X3BM83</accession>
<organism evidence="3 4">
    <name type="scientific">Methanoculleus bourgensis</name>
    <dbReference type="NCBI Taxonomy" id="83986"/>
    <lineage>
        <taxon>Archaea</taxon>
        <taxon>Methanobacteriati</taxon>
        <taxon>Methanobacteriota</taxon>
        <taxon>Stenosarchaea group</taxon>
        <taxon>Methanomicrobia</taxon>
        <taxon>Methanomicrobiales</taxon>
        <taxon>Methanomicrobiaceae</taxon>
        <taxon>Methanoculleus</taxon>
    </lineage>
</organism>
<keyword evidence="2" id="KW-0472">Membrane</keyword>
<evidence type="ECO:0000256" key="2">
    <source>
        <dbReference type="SAM" id="Phobius"/>
    </source>
</evidence>
<reference evidence="3 4" key="1">
    <citation type="submission" date="2016-01" db="EMBL/GenBank/DDBJ databases">
        <authorList>
            <person name="Manzoor S."/>
        </authorList>
    </citation>
    <scope>NUCLEOTIDE SEQUENCE [LARGE SCALE GENOMIC DNA]</scope>
    <source>
        <strain evidence="3">Methanoculleus sp MAB1</strain>
    </source>
</reference>
<gene>
    <name evidence="3" type="ORF">MMAB1_1806</name>
</gene>
<proteinExistence type="predicted"/>
<evidence type="ECO:0000313" key="3">
    <source>
        <dbReference type="EMBL" id="CVK33019.1"/>
    </source>
</evidence>
<dbReference type="EMBL" id="LT158599">
    <property type="protein sequence ID" value="CVK33019.1"/>
    <property type="molecule type" value="Genomic_DNA"/>
</dbReference>
<dbReference type="RefSeq" id="WP_062263699.1">
    <property type="nucleotide sequence ID" value="NZ_LT158599.1"/>
</dbReference>
<evidence type="ECO:0000313" key="4">
    <source>
        <dbReference type="Proteomes" id="UP000069850"/>
    </source>
</evidence>
<keyword evidence="2" id="KW-1133">Transmembrane helix</keyword>
<evidence type="ECO:0000256" key="1">
    <source>
        <dbReference type="SAM" id="MobiDB-lite"/>
    </source>
</evidence>
<feature type="transmembrane region" description="Helical" evidence="2">
    <location>
        <begin position="40"/>
        <end position="62"/>
    </location>
</feature>
<dbReference type="Proteomes" id="UP000069850">
    <property type="component" value="Chromosome 1"/>
</dbReference>